<evidence type="ECO:0000313" key="10">
    <source>
        <dbReference type="EMBL" id="PWJ60665.1"/>
    </source>
</evidence>
<evidence type="ECO:0000256" key="4">
    <source>
        <dbReference type="ARBA" id="ARBA00022452"/>
    </source>
</evidence>
<dbReference type="GO" id="GO:1990281">
    <property type="term" value="C:efflux pump complex"/>
    <property type="evidence" value="ECO:0007669"/>
    <property type="project" value="TreeGrafter"/>
</dbReference>
<keyword evidence="6" id="KW-0472">Membrane</keyword>
<dbReference type="GO" id="GO:0015288">
    <property type="term" value="F:porin activity"/>
    <property type="evidence" value="ECO:0007669"/>
    <property type="project" value="TreeGrafter"/>
</dbReference>
<dbReference type="RefSeq" id="WP_109672980.1">
    <property type="nucleotide sequence ID" value="NZ_QGDT01000001.1"/>
</dbReference>
<proteinExistence type="inferred from homology"/>
<evidence type="ECO:0000256" key="5">
    <source>
        <dbReference type="ARBA" id="ARBA00022692"/>
    </source>
</evidence>
<dbReference type="SUPFAM" id="SSF56954">
    <property type="entry name" value="Outer membrane efflux proteins (OEP)"/>
    <property type="match status" value="1"/>
</dbReference>
<name>A0A316ASI7_9BACT</name>
<evidence type="ECO:0000256" key="2">
    <source>
        <dbReference type="ARBA" id="ARBA00007613"/>
    </source>
</evidence>
<evidence type="ECO:0000256" key="1">
    <source>
        <dbReference type="ARBA" id="ARBA00004442"/>
    </source>
</evidence>
<organism evidence="10 11">
    <name type="scientific">Dyadobacter jejuensis</name>
    <dbReference type="NCBI Taxonomy" id="1082580"/>
    <lineage>
        <taxon>Bacteria</taxon>
        <taxon>Pseudomonadati</taxon>
        <taxon>Bacteroidota</taxon>
        <taxon>Cytophagia</taxon>
        <taxon>Cytophagales</taxon>
        <taxon>Spirosomataceae</taxon>
        <taxon>Dyadobacter</taxon>
    </lineage>
</organism>
<evidence type="ECO:0000256" key="6">
    <source>
        <dbReference type="ARBA" id="ARBA00023136"/>
    </source>
</evidence>
<dbReference type="Gene3D" id="1.20.1600.10">
    <property type="entry name" value="Outer membrane efflux proteins (OEP)"/>
    <property type="match status" value="1"/>
</dbReference>
<keyword evidence="3" id="KW-0813">Transport</keyword>
<evidence type="ECO:0000256" key="9">
    <source>
        <dbReference type="SAM" id="SignalP"/>
    </source>
</evidence>
<feature type="chain" id="PRO_5016322343" evidence="9">
    <location>
        <begin position="27"/>
        <end position="497"/>
    </location>
</feature>
<dbReference type="EMBL" id="QGDT01000001">
    <property type="protein sequence ID" value="PWJ60665.1"/>
    <property type="molecule type" value="Genomic_DNA"/>
</dbReference>
<dbReference type="GO" id="GO:0015562">
    <property type="term" value="F:efflux transmembrane transporter activity"/>
    <property type="evidence" value="ECO:0007669"/>
    <property type="project" value="InterPro"/>
</dbReference>
<dbReference type="Proteomes" id="UP000245880">
    <property type="component" value="Unassembled WGS sequence"/>
</dbReference>
<dbReference type="OrthoDB" id="9811587at2"/>
<evidence type="ECO:0000256" key="3">
    <source>
        <dbReference type="ARBA" id="ARBA00022448"/>
    </source>
</evidence>
<accession>A0A316ASI7</accession>
<keyword evidence="8" id="KW-0175">Coiled coil</keyword>
<comment type="caution">
    <text evidence="10">The sequence shown here is derived from an EMBL/GenBank/DDBJ whole genome shotgun (WGS) entry which is preliminary data.</text>
</comment>
<dbReference type="PANTHER" id="PTHR30026:SF20">
    <property type="entry name" value="OUTER MEMBRANE PROTEIN TOLC"/>
    <property type="match status" value="1"/>
</dbReference>
<keyword evidence="7" id="KW-0998">Cell outer membrane</keyword>
<keyword evidence="11" id="KW-1185">Reference proteome</keyword>
<evidence type="ECO:0000256" key="7">
    <source>
        <dbReference type="ARBA" id="ARBA00023237"/>
    </source>
</evidence>
<dbReference type="GO" id="GO:0009279">
    <property type="term" value="C:cell outer membrane"/>
    <property type="evidence" value="ECO:0007669"/>
    <property type="project" value="UniProtKB-SubCell"/>
</dbReference>
<keyword evidence="9" id="KW-0732">Signal</keyword>
<feature type="signal peptide" evidence="9">
    <location>
        <begin position="1"/>
        <end position="26"/>
    </location>
</feature>
<keyword evidence="4" id="KW-1134">Transmembrane beta strand</keyword>
<dbReference type="InterPro" id="IPR003423">
    <property type="entry name" value="OMP_efflux"/>
</dbReference>
<dbReference type="Pfam" id="PF02321">
    <property type="entry name" value="OEP"/>
    <property type="match status" value="2"/>
</dbReference>
<comment type="subcellular location">
    <subcellularLocation>
        <location evidence="1">Cell outer membrane</location>
    </subcellularLocation>
</comment>
<dbReference type="AlphaFoldDB" id="A0A316ASI7"/>
<keyword evidence="5" id="KW-0812">Transmembrane</keyword>
<evidence type="ECO:0000313" key="11">
    <source>
        <dbReference type="Proteomes" id="UP000245880"/>
    </source>
</evidence>
<dbReference type="InterPro" id="IPR051906">
    <property type="entry name" value="TolC-like"/>
</dbReference>
<feature type="coiled-coil region" evidence="8">
    <location>
        <begin position="197"/>
        <end position="231"/>
    </location>
</feature>
<dbReference type="PANTHER" id="PTHR30026">
    <property type="entry name" value="OUTER MEMBRANE PROTEIN TOLC"/>
    <property type="match status" value="1"/>
</dbReference>
<protein>
    <submittedName>
        <fullName evidence="10">Outer membrane protein</fullName>
    </submittedName>
</protein>
<sequence>MFHSLLKTIRNVALVATTLGAGMAQAQTNVDQPANTYSLEDCIRIALETNPQVKISELQVRTNDNTLQQSKWQRWPSLSFSAGQGFSSGRNIDPYTNVYVQRNVNSNNFQVGSSVTLFNGFQIQNAIRRNESNLKASQEDLLVARNDIMLNVALFYLQVITNEELIVVAQSQLDASKLQRDRTARLVEAGTLAESNLLDLKAQVANDELSLVNAQNNLETAKLNLKQLMNMPGSEQIEVVKVSVADPTLAAYDASIQEIYDVALNSLPQMKAAQLRIDAADTNIEIAKAAGRPSLTLSGGIGTAYSSAAPKERFIADGTGSTVQDIPSTTSYVSYAGVSVPVINKVTIPNGTYQDFGYFNQLDGNRSSSINLSLRIPIFSNFQVKYNVANAKLQKQNIEYQSQQAQLTIRKNVEQAYIDMVNAAKRYSATANQVHALEEAFRISQVRFDVGAINSLDYNIAKANLDRANSNLIQTKYDYVFRTKILDFYMNRPLSDF</sequence>
<reference evidence="10 11" key="1">
    <citation type="submission" date="2018-03" db="EMBL/GenBank/DDBJ databases">
        <title>Genomic Encyclopedia of Archaeal and Bacterial Type Strains, Phase II (KMG-II): from individual species to whole genera.</title>
        <authorList>
            <person name="Goeker M."/>
        </authorList>
    </citation>
    <scope>NUCLEOTIDE SEQUENCE [LARGE SCALE GENOMIC DNA]</scope>
    <source>
        <strain evidence="10 11">DSM 100346</strain>
    </source>
</reference>
<gene>
    <name evidence="10" type="ORF">CLV98_101850</name>
</gene>
<evidence type="ECO:0000256" key="8">
    <source>
        <dbReference type="SAM" id="Coils"/>
    </source>
</evidence>
<comment type="similarity">
    <text evidence="2">Belongs to the outer membrane factor (OMF) (TC 1.B.17) family.</text>
</comment>